<organism evidence="2 3">
    <name type="scientific">Microctonus aethiopoides</name>
    <dbReference type="NCBI Taxonomy" id="144406"/>
    <lineage>
        <taxon>Eukaryota</taxon>
        <taxon>Metazoa</taxon>
        <taxon>Ecdysozoa</taxon>
        <taxon>Arthropoda</taxon>
        <taxon>Hexapoda</taxon>
        <taxon>Insecta</taxon>
        <taxon>Pterygota</taxon>
        <taxon>Neoptera</taxon>
        <taxon>Endopterygota</taxon>
        <taxon>Hymenoptera</taxon>
        <taxon>Apocrita</taxon>
        <taxon>Ichneumonoidea</taxon>
        <taxon>Braconidae</taxon>
        <taxon>Euphorinae</taxon>
        <taxon>Microctonus</taxon>
    </lineage>
</organism>
<feature type="compositionally biased region" description="Low complexity" evidence="1">
    <location>
        <begin position="96"/>
        <end position="118"/>
    </location>
</feature>
<proteinExistence type="predicted"/>
<accession>A0AA39C2F3</accession>
<evidence type="ECO:0000313" key="3">
    <source>
        <dbReference type="Proteomes" id="UP001168990"/>
    </source>
</evidence>
<dbReference type="EMBL" id="JAQQBS010002393">
    <property type="protein sequence ID" value="KAK0156768.1"/>
    <property type="molecule type" value="Genomic_DNA"/>
</dbReference>
<evidence type="ECO:0000313" key="2">
    <source>
        <dbReference type="EMBL" id="KAK0156768.1"/>
    </source>
</evidence>
<name>A0AA39C2F3_9HYME</name>
<comment type="caution">
    <text evidence="2">The sequence shown here is derived from an EMBL/GenBank/DDBJ whole genome shotgun (WGS) entry which is preliminary data.</text>
</comment>
<reference evidence="2" key="1">
    <citation type="journal article" date="2023" name="bioRxiv">
        <title>Scaffold-level genome assemblies of two parasitoid biocontrol wasps reveal the parthenogenesis mechanism and an associated novel virus.</title>
        <authorList>
            <person name="Inwood S."/>
            <person name="Skelly J."/>
            <person name="Guhlin J."/>
            <person name="Harrop T."/>
            <person name="Goldson S."/>
            <person name="Dearden P."/>
        </authorList>
    </citation>
    <scope>NUCLEOTIDE SEQUENCE</scope>
    <source>
        <strain evidence="2">Irish</strain>
        <tissue evidence="2">Whole body</tissue>
    </source>
</reference>
<reference evidence="2" key="2">
    <citation type="submission" date="2023-03" db="EMBL/GenBank/DDBJ databases">
        <authorList>
            <person name="Inwood S.N."/>
            <person name="Skelly J.G."/>
            <person name="Guhlin J."/>
            <person name="Harrop T.W.R."/>
            <person name="Goldson S.G."/>
            <person name="Dearden P.K."/>
        </authorList>
    </citation>
    <scope>NUCLEOTIDE SEQUENCE</scope>
    <source>
        <strain evidence="2">Irish</strain>
        <tissue evidence="2">Whole body</tissue>
    </source>
</reference>
<feature type="region of interest" description="Disordered" evidence="1">
    <location>
        <begin position="96"/>
        <end position="188"/>
    </location>
</feature>
<feature type="compositionally biased region" description="Acidic residues" evidence="1">
    <location>
        <begin position="119"/>
        <end position="151"/>
    </location>
</feature>
<dbReference type="Proteomes" id="UP001168990">
    <property type="component" value="Unassembled WGS sequence"/>
</dbReference>
<evidence type="ECO:0000256" key="1">
    <source>
        <dbReference type="SAM" id="MobiDB-lite"/>
    </source>
</evidence>
<keyword evidence="3" id="KW-1185">Reference proteome</keyword>
<protein>
    <submittedName>
        <fullName evidence="2">Uncharacterized protein</fullName>
    </submittedName>
</protein>
<dbReference type="AlphaFoldDB" id="A0AA39C2F3"/>
<feature type="non-terminal residue" evidence="2">
    <location>
        <position position="188"/>
    </location>
</feature>
<sequence>MEWLMVNVSYNDTIMYLMNIADQYLNIHGTYEGLVVNIAGVQARLVINILERVIWFMRIRIEDDPRPPNVQYFPRIAPLHLEELWNFLPLNDINNHNNDNSHNDNSNNNNDNSNNNDNNNDDNNNDNNDTDEVSTHDDDDDDDDEDDDDGNNDGNNAEMQEFFLQNWIAADGDESGYLSYEEDDEDDD</sequence>
<gene>
    <name evidence="2" type="ORF">PV328_012337</name>
</gene>